<sequence>MSLPSGCLIILGIIHLLPTARSLSSDVVYTSEFFSQIQQQLSFYNWYGNARLFQFRVPPDTALLRWLLQASRDKADCNDAEITVHFRHGAPPVINPLGTAFSAATRVPYSFNMTMTFTNSLNNNTFLNITNPEPGDWYIVAHLPRDPEKIQIQGFTSSCKYFFQPDLFILREVDIPILQADTPTQKTLSQSGSSASFKMFIPEYTRELRLQLQNCTLDTTRVPCPLLVTVGSISELPSAQRTMNCSENPECALLLHSPPWGKWLNVLVEIPQGINSSVSFEILHKTSACKPGKVMSRRSAFTLMEQAILKAAKNATQADTNETQLLAVGSGSCLNKYPLIREDLDVVSVRFQSVKNPYVAVSAEMPSIMLLNLDSDMDSGGMLKISLQLNKTTMGNSSATVIACLSADSPVLTFNTSQNCATAFSQGYTLLMDRSMADVSLNIPFPVTASWYLSMQLLCPLNDSDCQSLSPRVLFGSALSPCEDNCGPNGDCRLLRRNGYLYAACSCKAGWAGWSCSDNSKVLSYQQQLVATLLLTLSNFMFIPTIIVAVYKFYFVEAAVYAYNMFFSTFYHACDQPGDAVMCIMDYDTLQYCDFFGSVVSIWVTILCMARLKKTLKYVLFMLGTLLIALSMQLDRKGIWNMMGPCLFALVILVITWTYRGVRRRHCYPPSWKRWLFYLVPGISLALIALSIYVFAQTNTNYFYTHSLWHIMVAGSVAFLLPPRDKKKKPWDFKQLLGCRYKICHDDREELFVAT</sequence>
<accession>A0A1L8ERA1</accession>
<evidence type="ECO:0000256" key="3">
    <source>
        <dbReference type="ARBA" id="ARBA00022475"/>
    </source>
</evidence>
<gene>
    <name evidence="9 10" type="primary">pgap6.S</name>
</gene>
<dbReference type="CTD" id="108703243"/>
<dbReference type="Pfam" id="PF12036">
    <property type="entry name" value="DUF3522"/>
    <property type="match status" value="1"/>
</dbReference>
<dbReference type="GeneID" id="108703243"/>
<dbReference type="Xenbase" id="XB-GENE-17345999">
    <property type="gene designation" value="pgap6.S"/>
</dbReference>
<dbReference type="AlphaFoldDB" id="A0A1L8ERA1"/>
<dbReference type="PROSITE" id="PS00022">
    <property type="entry name" value="EGF_1"/>
    <property type="match status" value="1"/>
</dbReference>
<dbReference type="OMA" id="PFGVQPN"/>
<evidence type="ECO:0000256" key="6">
    <source>
        <dbReference type="ARBA" id="ARBA00023136"/>
    </source>
</evidence>
<comment type="subcellular location">
    <subcellularLocation>
        <location evidence="1">Cell membrane</location>
        <topology evidence="1">Multi-pass membrane protein</topology>
    </subcellularLocation>
</comment>
<name>A0A1L8ERA1_XENLA</name>
<comment type="caution">
    <text evidence="7">Lacks conserved residue(s) required for the propagation of feature annotation.</text>
</comment>
<keyword evidence="6" id="KW-0472">Membrane</keyword>
<evidence type="ECO:0000313" key="9">
    <source>
        <dbReference type="RefSeq" id="XP_018094821.1"/>
    </source>
</evidence>
<dbReference type="PROSITE" id="PS50026">
    <property type="entry name" value="EGF_3"/>
    <property type="match status" value="1"/>
</dbReference>
<comment type="similarity">
    <text evidence="2">Belongs to the TMEM8 family.</text>
</comment>
<evidence type="ECO:0000313" key="10">
    <source>
        <dbReference type="Xenbase" id="XB-GENE-17345999"/>
    </source>
</evidence>
<dbReference type="RefSeq" id="XP_018094821.1">
    <property type="nucleotide sequence ID" value="XM_018239332.2"/>
</dbReference>
<dbReference type="PANTHER" id="PTHR14319">
    <property type="entry name" value="FIVE-SPAN TRANSMEMBRANE PROTEIN M83"/>
    <property type="match status" value="1"/>
</dbReference>
<dbReference type="OrthoDB" id="69646at2759"/>
<keyword evidence="8" id="KW-1185">Reference proteome</keyword>
<dbReference type="Proteomes" id="UP000186698">
    <property type="component" value="Chromosome 9_10S"/>
</dbReference>
<proteinExistence type="inferred from homology"/>
<dbReference type="KEGG" id="xla:108703243"/>
<evidence type="ECO:0000256" key="4">
    <source>
        <dbReference type="ARBA" id="ARBA00022692"/>
    </source>
</evidence>
<protein>
    <submittedName>
        <fullName evidence="9">Post-GPI attachment to proteins factor 6</fullName>
    </submittedName>
</protein>
<dbReference type="InterPro" id="IPR000742">
    <property type="entry name" value="EGF"/>
</dbReference>
<keyword evidence="4" id="KW-0812">Transmembrane</keyword>
<dbReference type="AGR" id="Xenbase:XB-GENE-17345999"/>
<keyword evidence="7" id="KW-0245">EGF-like domain</keyword>
<evidence type="ECO:0000256" key="1">
    <source>
        <dbReference type="ARBA" id="ARBA00004651"/>
    </source>
</evidence>
<dbReference type="PROSITE" id="PS01186">
    <property type="entry name" value="EGF_2"/>
    <property type="match status" value="1"/>
</dbReference>
<organism evidence="8 9">
    <name type="scientific">Xenopus laevis</name>
    <name type="common">African clawed frog</name>
    <dbReference type="NCBI Taxonomy" id="8355"/>
    <lineage>
        <taxon>Eukaryota</taxon>
        <taxon>Metazoa</taxon>
        <taxon>Chordata</taxon>
        <taxon>Craniata</taxon>
        <taxon>Vertebrata</taxon>
        <taxon>Euteleostomi</taxon>
        <taxon>Amphibia</taxon>
        <taxon>Batrachia</taxon>
        <taxon>Anura</taxon>
        <taxon>Pipoidea</taxon>
        <taxon>Pipidae</taxon>
        <taxon>Xenopodinae</taxon>
        <taxon>Xenopus</taxon>
        <taxon>Xenopus</taxon>
    </lineage>
</organism>
<evidence type="ECO:0000256" key="5">
    <source>
        <dbReference type="ARBA" id="ARBA00022989"/>
    </source>
</evidence>
<evidence type="ECO:0000313" key="8">
    <source>
        <dbReference type="Proteomes" id="UP000186698"/>
    </source>
</evidence>
<feature type="disulfide bond" evidence="7">
    <location>
        <begin position="507"/>
        <end position="516"/>
    </location>
</feature>
<evidence type="ECO:0000256" key="7">
    <source>
        <dbReference type="PROSITE-ProRule" id="PRU00076"/>
    </source>
</evidence>
<dbReference type="GO" id="GO:0005886">
    <property type="term" value="C:plasma membrane"/>
    <property type="evidence" value="ECO:0007669"/>
    <property type="project" value="UniProtKB-SubCell"/>
</dbReference>
<keyword evidence="7" id="KW-1015">Disulfide bond</keyword>
<keyword evidence="5" id="KW-1133">Transmembrane helix</keyword>
<dbReference type="STRING" id="8355.A0A1L8ERA1"/>
<dbReference type="PaxDb" id="8355-A0A1L8ERA1"/>
<dbReference type="InterPro" id="IPR021910">
    <property type="entry name" value="NGX6/PGAP6/MYMK"/>
</dbReference>
<reference evidence="9" key="1">
    <citation type="submission" date="2025-08" db="UniProtKB">
        <authorList>
            <consortium name="RefSeq"/>
        </authorList>
    </citation>
    <scope>IDENTIFICATION</scope>
    <source>
        <strain evidence="9">J_2021</strain>
        <tissue evidence="9">Erythrocytes</tissue>
    </source>
</reference>
<keyword evidence="3" id="KW-1003">Cell membrane</keyword>
<feature type="disulfide bond" evidence="7">
    <location>
        <begin position="482"/>
        <end position="492"/>
    </location>
</feature>
<dbReference type="PANTHER" id="PTHR14319:SF7">
    <property type="entry name" value="POST-GPI ATTACHMENT TO PROTEINS FACTOR 6"/>
    <property type="match status" value="1"/>
</dbReference>
<evidence type="ECO:0000256" key="2">
    <source>
        <dbReference type="ARBA" id="ARBA00005542"/>
    </source>
</evidence>
<dbReference type="Bgee" id="108703243">
    <property type="expression patterns" value="Expressed in blastula and 18 other cell types or tissues"/>
</dbReference>